<dbReference type="Proteomes" id="UP000831534">
    <property type="component" value="Chromosome"/>
</dbReference>
<reference evidence="2" key="2">
    <citation type="submission" date="2024-09" db="EMBL/GenBank/DDBJ databases">
        <authorList>
            <person name="Veyrier F.J."/>
        </authorList>
    </citation>
    <scope>NUCLEOTIDE SEQUENCE</scope>
    <source>
        <strain evidence="2">17694</strain>
    </source>
</reference>
<gene>
    <name evidence="2" type="ORF">LVJ77_07430</name>
</gene>
<proteinExistence type="predicted"/>
<protein>
    <submittedName>
        <fullName evidence="2">Uncharacterized protein</fullName>
    </submittedName>
</protein>
<evidence type="ECO:0000256" key="1">
    <source>
        <dbReference type="SAM" id="SignalP"/>
    </source>
</evidence>
<keyword evidence="3" id="KW-1185">Reference proteome</keyword>
<evidence type="ECO:0000313" key="2">
    <source>
        <dbReference type="EMBL" id="UOP04236.1"/>
    </source>
</evidence>
<name>A0A8T9MUR1_9NEIS</name>
<keyword evidence="1" id="KW-0732">Signal</keyword>
<dbReference type="AlphaFoldDB" id="A0A8T9MUR1"/>
<dbReference type="KEGG" id="ckh:LVJ77_07430"/>
<feature type="chain" id="PRO_5035879331" evidence="1">
    <location>
        <begin position="21"/>
        <end position="153"/>
    </location>
</feature>
<feature type="signal peptide" evidence="1">
    <location>
        <begin position="1"/>
        <end position="20"/>
    </location>
</feature>
<accession>A0A8T9MUR1</accession>
<dbReference type="RefSeq" id="WP_051255617.1">
    <property type="nucleotide sequence ID" value="NZ_CP091521.1"/>
</dbReference>
<organism evidence="2 3">
    <name type="scientific">Conchiformibius kuhniae</name>
    <dbReference type="NCBI Taxonomy" id="211502"/>
    <lineage>
        <taxon>Bacteria</taxon>
        <taxon>Pseudomonadati</taxon>
        <taxon>Pseudomonadota</taxon>
        <taxon>Betaproteobacteria</taxon>
        <taxon>Neisseriales</taxon>
        <taxon>Neisseriaceae</taxon>
        <taxon>Conchiformibius</taxon>
    </lineage>
</organism>
<sequence length="153" mass="17253">MNIKGLLITVFAVCSAGAIAAPKFADYPVKIYTGKRHLQKNPETRLYRTTYRKMRQAPIAFAGKYTYTVIGCGVACFDHRFLNVATGKPYEFDLIVNPDYGCADGTYGYVRMRPDSRLLEVRGGHELYIPHSSTGICQTVYFLEKNGKLIRLK</sequence>
<evidence type="ECO:0000313" key="3">
    <source>
        <dbReference type="Proteomes" id="UP000831534"/>
    </source>
</evidence>
<reference evidence="2" key="1">
    <citation type="journal article" date="2022" name="Res Sq">
        <title>Evolution of multicellular longitudinally dividing oral cavity symbionts (Neisseriaceae).</title>
        <authorList>
            <person name="Nyongesa S."/>
            <person name="Weber P."/>
            <person name="Bernet E."/>
            <person name="Pullido F."/>
            <person name="Nieckarz M."/>
            <person name="Delaby M."/>
            <person name="Nieves C."/>
            <person name="Viehboeck T."/>
            <person name="Krause N."/>
            <person name="Rivera-Millot A."/>
            <person name="Nakamura A."/>
            <person name="Vischer N."/>
            <person name="VanNieuwenhze M."/>
            <person name="Brun Y."/>
            <person name="Cava F."/>
            <person name="Bulgheresi S."/>
            <person name="Veyrier F."/>
        </authorList>
    </citation>
    <scope>NUCLEOTIDE SEQUENCE</scope>
    <source>
        <strain evidence="2">17694</strain>
    </source>
</reference>
<dbReference type="EMBL" id="CP091521">
    <property type="protein sequence ID" value="UOP04236.1"/>
    <property type="molecule type" value="Genomic_DNA"/>
</dbReference>